<keyword evidence="4" id="KW-1133">Transmembrane helix</keyword>
<dbReference type="AlphaFoldDB" id="A0A8J2RN60"/>
<evidence type="ECO:0000256" key="4">
    <source>
        <dbReference type="ARBA" id="ARBA00022989"/>
    </source>
</evidence>
<evidence type="ECO:0000256" key="1">
    <source>
        <dbReference type="ARBA" id="ARBA00004651"/>
    </source>
</evidence>
<comment type="subcellular location">
    <subcellularLocation>
        <location evidence="1">Cell membrane</location>
        <topology evidence="1">Multi-pass membrane protein</topology>
    </subcellularLocation>
</comment>
<organism evidence="8 9">
    <name type="scientific">Daphnia galeata</name>
    <dbReference type="NCBI Taxonomy" id="27404"/>
    <lineage>
        <taxon>Eukaryota</taxon>
        <taxon>Metazoa</taxon>
        <taxon>Ecdysozoa</taxon>
        <taxon>Arthropoda</taxon>
        <taxon>Crustacea</taxon>
        <taxon>Branchiopoda</taxon>
        <taxon>Diplostraca</taxon>
        <taxon>Cladocera</taxon>
        <taxon>Anomopoda</taxon>
        <taxon>Daphniidae</taxon>
        <taxon>Daphnia</taxon>
    </lineage>
</organism>
<dbReference type="PANTHER" id="PTHR42643">
    <property type="entry name" value="IONOTROPIC RECEPTOR 20A-RELATED"/>
    <property type="match status" value="1"/>
</dbReference>
<sequence>MRRFDCNLIYRLASPLFCYLITANANMMDDEKINRPLILTATKNPLARDANLTVVNAGIVEKIVLDILSETLNFTYVMCPPSDILAAGTLLSNGSWTGATGQLQNREVDMYYVSTTAPTPARRLVADISNPIFFVETAIIIPFPPETNNDDVLYLAFQPKTWMGTGISFVIVVISTYCSQVKCAVYHSSGFSSSPTITPDRSLLSYRSLNFDPIVNSIEELANSKTVKALLVRGSSTDEYFMLTNDPTYQKIGDQMRQFPERRILEAFTVEDISTIVKDDYALILSKPSAESLIVKSFQINGNCRVTMAEKTFYGRGQSFSYPKNSSLTKIVDRK</sequence>
<dbReference type="PANTHER" id="PTHR42643:SF24">
    <property type="entry name" value="IONOTROPIC RECEPTOR 60A"/>
    <property type="match status" value="1"/>
</dbReference>
<evidence type="ECO:0000313" key="8">
    <source>
        <dbReference type="EMBL" id="CAH0105720.1"/>
    </source>
</evidence>
<dbReference type="Gene3D" id="3.40.190.10">
    <property type="entry name" value="Periplasmic binding protein-like II"/>
    <property type="match status" value="2"/>
</dbReference>
<evidence type="ECO:0000256" key="2">
    <source>
        <dbReference type="ARBA" id="ARBA00022475"/>
    </source>
</evidence>
<comment type="caution">
    <text evidence="8">The sequence shown here is derived from an EMBL/GenBank/DDBJ whole genome shotgun (WGS) entry which is preliminary data.</text>
</comment>
<dbReference type="Proteomes" id="UP000789390">
    <property type="component" value="Unassembled WGS sequence"/>
</dbReference>
<dbReference type="OrthoDB" id="5984008at2759"/>
<evidence type="ECO:0000256" key="3">
    <source>
        <dbReference type="ARBA" id="ARBA00022692"/>
    </source>
</evidence>
<dbReference type="EMBL" id="CAKKLH010000197">
    <property type="protein sequence ID" value="CAH0105720.1"/>
    <property type="molecule type" value="Genomic_DNA"/>
</dbReference>
<accession>A0A8J2RN60</accession>
<proteinExistence type="predicted"/>
<evidence type="ECO:0000256" key="6">
    <source>
        <dbReference type="ARBA" id="ARBA00023170"/>
    </source>
</evidence>
<evidence type="ECO:0008006" key="10">
    <source>
        <dbReference type="Google" id="ProtNLM"/>
    </source>
</evidence>
<keyword evidence="7" id="KW-0325">Glycoprotein</keyword>
<evidence type="ECO:0000256" key="7">
    <source>
        <dbReference type="ARBA" id="ARBA00023180"/>
    </source>
</evidence>
<keyword evidence="9" id="KW-1185">Reference proteome</keyword>
<keyword evidence="3" id="KW-0812">Transmembrane</keyword>
<dbReference type="InterPro" id="IPR052192">
    <property type="entry name" value="Insect_Ionotropic_Sensory_Rcpt"/>
</dbReference>
<protein>
    <recommendedName>
        <fullName evidence="10">Ionotropic glutamate receptor L-glutamate and glycine-binding domain-containing protein</fullName>
    </recommendedName>
</protein>
<evidence type="ECO:0000256" key="5">
    <source>
        <dbReference type="ARBA" id="ARBA00023136"/>
    </source>
</evidence>
<name>A0A8J2RN60_9CRUS</name>
<dbReference type="SUPFAM" id="SSF53850">
    <property type="entry name" value="Periplasmic binding protein-like II"/>
    <property type="match status" value="1"/>
</dbReference>
<reference evidence="8" key="1">
    <citation type="submission" date="2021-11" db="EMBL/GenBank/DDBJ databases">
        <authorList>
            <person name="Schell T."/>
        </authorList>
    </citation>
    <scope>NUCLEOTIDE SEQUENCE</scope>
    <source>
        <strain evidence="8">M5</strain>
    </source>
</reference>
<gene>
    <name evidence="8" type="ORF">DGAL_LOCUS8785</name>
</gene>
<evidence type="ECO:0000313" key="9">
    <source>
        <dbReference type="Proteomes" id="UP000789390"/>
    </source>
</evidence>
<dbReference type="GO" id="GO:0005886">
    <property type="term" value="C:plasma membrane"/>
    <property type="evidence" value="ECO:0007669"/>
    <property type="project" value="UniProtKB-SubCell"/>
</dbReference>
<keyword evidence="2" id="KW-1003">Cell membrane</keyword>
<keyword evidence="6" id="KW-0675">Receptor</keyword>
<keyword evidence="5" id="KW-0472">Membrane</keyword>